<protein>
    <submittedName>
        <fullName evidence="2">Uncharacterized protein</fullName>
    </submittedName>
</protein>
<sequence>MVVMLRQCCCGCSLKTGSSIISITDSTIGLLSIVLAIAGPEFAKDYHGMFEVVIASGVTGALLLMVSVLMFFGARSGQLRYLLPWLLYGCLYTVLSFIQHILLAVSNFNTDNTGMGIAFIVICIIHESLQIYSLLIVYSYYRELKGEAPSMP</sequence>
<organism evidence="2 3">
    <name type="scientific">Diploptera punctata</name>
    <name type="common">Pacific beetle cockroach</name>
    <dbReference type="NCBI Taxonomy" id="6984"/>
    <lineage>
        <taxon>Eukaryota</taxon>
        <taxon>Metazoa</taxon>
        <taxon>Ecdysozoa</taxon>
        <taxon>Arthropoda</taxon>
        <taxon>Hexapoda</taxon>
        <taxon>Insecta</taxon>
        <taxon>Pterygota</taxon>
        <taxon>Neoptera</taxon>
        <taxon>Polyneoptera</taxon>
        <taxon>Dictyoptera</taxon>
        <taxon>Blattodea</taxon>
        <taxon>Blaberoidea</taxon>
        <taxon>Blaberidae</taxon>
        <taxon>Diplopterinae</taxon>
        <taxon>Diploptera</taxon>
    </lineage>
</organism>
<keyword evidence="1" id="KW-0812">Transmembrane</keyword>
<feature type="transmembrane region" description="Helical" evidence="1">
    <location>
        <begin position="20"/>
        <end position="40"/>
    </location>
</feature>
<dbReference type="PANTHER" id="PTHR34609">
    <property type="entry name" value="GEO08273P1-RELATED"/>
    <property type="match status" value="1"/>
</dbReference>
<dbReference type="Pfam" id="PF15860">
    <property type="entry name" value="DUF4728"/>
    <property type="match status" value="1"/>
</dbReference>
<feature type="transmembrane region" description="Helical" evidence="1">
    <location>
        <begin position="52"/>
        <end position="73"/>
    </location>
</feature>
<keyword evidence="3" id="KW-1185">Reference proteome</keyword>
<feature type="transmembrane region" description="Helical" evidence="1">
    <location>
        <begin position="85"/>
        <end position="105"/>
    </location>
</feature>
<dbReference type="Proteomes" id="UP001233999">
    <property type="component" value="Unassembled WGS sequence"/>
</dbReference>
<dbReference type="EMBL" id="JASPKZ010007801">
    <property type="protein sequence ID" value="KAJ9582439.1"/>
    <property type="molecule type" value="Genomic_DNA"/>
</dbReference>
<gene>
    <name evidence="2" type="ORF">L9F63_003237</name>
</gene>
<accession>A0AAD7ZKI8</accession>
<reference evidence="2" key="2">
    <citation type="submission" date="2023-05" db="EMBL/GenBank/DDBJ databases">
        <authorList>
            <person name="Fouks B."/>
        </authorList>
    </citation>
    <scope>NUCLEOTIDE SEQUENCE</scope>
    <source>
        <strain evidence="2">Stay&amp;Tobe</strain>
        <tissue evidence="2">Testes</tissue>
    </source>
</reference>
<evidence type="ECO:0000313" key="2">
    <source>
        <dbReference type="EMBL" id="KAJ9582439.1"/>
    </source>
</evidence>
<dbReference type="InterPro" id="IPR053077">
    <property type="entry name" value="MARVEL_domain_protein_3"/>
</dbReference>
<comment type="caution">
    <text evidence="2">The sequence shown here is derived from an EMBL/GenBank/DDBJ whole genome shotgun (WGS) entry which is preliminary data.</text>
</comment>
<feature type="transmembrane region" description="Helical" evidence="1">
    <location>
        <begin position="117"/>
        <end position="141"/>
    </location>
</feature>
<evidence type="ECO:0000256" key="1">
    <source>
        <dbReference type="SAM" id="Phobius"/>
    </source>
</evidence>
<reference evidence="2" key="1">
    <citation type="journal article" date="2023" name="IScience">
        <title>Live-bearing cockroach genome reveals convergent evolutionary mechanisms linked to viviparity in insects and beyond.</title>
        <authorList>
            <person name="Fouks B."/>
            <person name="Harrison M.C."/>
            <person name="Mikhailova A.A."/>
            <person name="Marchal E."/>
            <person name="English S."/>
            <person name="Carruthers M."/>
            <person name="Jennings E.C."/>
            <person name="Chiamaka E.L."/>
            <person name="Frigard R.A."/>
            <person name="Pippel M."/>
            <person name="Attardo G.M."/>
            <person name="Benoit J.B."/>
            <person name="Bornberg-Bauer E."/>
            <person name="Tobe S.S."/>
        </authorList>
    </citation>
    <scope>NUCLEOTIDE SEQUENCE</scope>
    <source>
        <strain evidence="2">Stay&amp;Tobe</strain>
    </source>
</reference>
<keyword evidence="1" id="KW-1133">Transmembrane helix</keyword>
<evidence type="ECO:0000313" key="3">
    <source>
        <dbReference type="Proteomes" id="UP001233999"/>
    </source>
</evidence>
<keyword evidence="1" id="KW-0472">Membrane</keyword>
<dbReference type="AlphaFoldDB" id="A0AAD7ZKI8"/>
<proteinExistence type="predicted"/>
<dbReference type="InterPro" id="IPR031720">
    <property type="entry name" value="DUF4728"/>
</dbReference>
<name>A0AAD7ZKI8_DIPPU</name>
<dbReference type="PANTHER" id="PTHR34609:SF17">
    <property type="entry name" value="GEO08273P1-RELATED"/>
    <property type="match status" value="1"/>
</dbReference>